<dbReference type="AlphaFoldDB" id="A0A1V0RTC1"/>
<proteinExistence type="predicted"/>
<dbReference type="KEGG" id="rmm:ROSMUCSMR3_03574"/>
<gene>
    <name evidence="1" type="ORF">ROSMUCSMR3_03574</name>
</gene>
<protein>
    <submittedName>
        <fullName evidence="1">Uncharacterized protein</fullName>
    </submittedName>
</protein>
<sequence>MSDLFDRLWTQVRELEEFDWEAVSHLGCSRETAVRYLRHWRDAGKIRVSRVTRNGKRWYAPTGRPLPGPQPVSGEATPEGNMWRAMRTLRHSFSPVDIAAHANAGGVEVTVEKARAYCRQLLASEHLRVVEMAIPGRREALYRLVEDTGPRAPKPVRLAGILDPNTGGFSPAKGGAA</sequence>
<accession>A0A1V0RTC1</accession>
<dbReference type="EMBL" id="CP020474">
    <property type="protein sequence ID" value="ARE85028.1"/>
    <property type="molecule type" value="Genomic_DNA"/>
</dbReference>
<keyword evidence="2" id="KW-1185">Reference proteome</keyword>
<organism evidence="1 2">
    <name type="scientific">Roseovarius mucosus</name>
    <dbReference type="NCBI Taxonomy" id="215743"/>
    <lineage>
        <taxon>Bacteria</taxon>
        <taxon>Pseudomonadati</taxon>
        <taxon>Pseudomonadota</taxon>
        <taxon>Alphaproteobacteria</taxon>
        <taxon>Rhodobacterales</taxon>
        <taxon>Roseobacteraceae</taxon>
        <taxon>Roseovarius</taxon>
    </lineage>
</organism>
<dbReference type="RefSeq" id="WP_081508198.1">
    <property type="nucleotide sequence ID" value="NZ_CP020474.1"/>
</dbReference>
<reference evidence="1 2" key="1">
    <citation type="submission" date="2017-03" db="EMBL/GenBank/DDBJ databases">
        <title>Genome Sequence of Roseovarius mucosus strain SMR3 Isolated from a culture of the Diatom Skeletonema marinoi.</title>
        <authorList>
            <person name="Topel M."/>
            <person name="Pinder M."/>
            <person name="Johansson O.N."/>
            <person name="Kourtchenko O."/>
            <person name="Godhe A."/>
            <person name="Clarke A.K."/>
        </authorList>
    </citation>
    <scope>NUCLEOTIDE SEQUENCE [LARGE SCALE GENOMIC DNA]</scope>
    <source>
        <strain evidence="1 2">SMR3</strain>
    </source>
</reference>
<evidence type="ECO:0000313" key="1">
    <source>
        <dbReference type="EMBL" id="ARE85028.1"/>
    </source>
</evidence>
<dbReference type="OrthoDB" id="8080957at2"/>
<evidence type="ECO:0000313" key="2">
    <source>
        <dbReference type="Proteomes" id="UP000192273"/>
    </source>
</evidence>
<dbReference type="Proteomes" id="UP000192273">
    <property type="component" value="Chromosome"/>
</dbReference>
<name>A0A1V0RTC1_9RHOB</name>